<dbReference type="eggNOG" id="ENOG5032R49">
    <property type="taxonomic scope" value="Bacteria"/>
</dbReference>
<accession>F0P2U2</accession>
<name>F0P2U2_WEEVC</name>
<keyword evidence="2" id="KW-1185">Reference proteome</keyword>
<evidence type="ECO:0000313" key="2">
    <source>
        <dbReference type="Proteomes" id="UP000008641"/>
    </source>
</evidence>
<dbReference type="Proteomes" id="UP000008641">
    <property type="component" value="Chromosome"/>
</dbReference>
<dbReference type="RefSeq" id="WP_013597224.1">
    <property type="nucleotide sequence ID" value="NC_015144.1"/>
</dbReference>
<proteinExistence type="predicted"/>
<organism evidence="1 2">
    <name type="scientific">Weeksella virosa (strain ATCC 43766 / DSM 16922 / JCM 21250 / CCUG 30538 / CDC 9751 / IAM 14551 / NBRC 16016 / NCTC 11634 / CL345/78)</name>
    <dbReference type="NCBI Taxonomy" id="865938"/>
    <lineage>
        <taxon>Bacteria</taxon>
        <taxon>Pseudomonadati</taxon>
        <taxon>Bacteroidota</taxon>
        <taxon>Flavobacteriia</taxon>
        <taxon>Flavobacteriales</taxon>
        <taxon>Weeksellaceae</taxon>
        <taxon>Weeksella</taxon>
    </lineage>
</organism>
<reference evidence="2" key="2">
    <citation type="journal article" date="2011" name="Stand. Genomic Sci.">
        <title>Complete genome sequence of Weeksella virosa type strain (9751T).</title>
        <authorList>
            <person name="Lang E."/>
            <person name="Teshima H."/>
            <person name="Lucas S."/>
            <person name="Lapidus A."/>
            <person name="Hammon N."/>
            <person name="Deshpande S."/>
            <person name="Nolan M."/>
            <person name="Cheng J."/>
            <person name="Pitluck S."/>
            <person name="Liolios K."/>
            <person name="Pagani I."/>
            <person name="Mikhailova N."/>
            <person name="Ivanova N."/>
            <person name="Mavromatis K."/>
            <person name="Pati A."/>
            <person name="Tapia R."/>
            <person name="Han C."/>
            <person name="Goodwin L."/>
            <person name="Chen A."/>
            <person name="Palaniappan K."/>
            <person name="Land M."/>
            <person name="Hauser L."/>
            <person name="Chang Y."/>
            <person name="Jeffries C."/>
            <person name="Brambilla E."/>
            <person name="Kopitz M."/>
            <person name="Rohde M."/>
            <person name="Goker M."/>
            <person name="Tindall B."/>
            <person name="Detter J."/>
            <person name="Woyke T."/>
            <person name="Bristow J."/>
            <person name="Eisen J."/>
            <person name="Markowitz V."/>
            <person name="Hugenholtz P."/>
            <person name="Klenk H."/>
            <person name="Kyrpides N."/>
        </authorList>
    </citation>
    <scope>NUCLEOTIDE SEQUENCE [LARGE SCALE GENOMIC DNA]</scope>
    <source>
        <strain evidence="2">ATCC 43766 / DSM 16922 / JCM 21250 / NBRC 16016 / NCTC 11634 / CL345/78</strain>
    </source>
</reference>
<dbReference type="OrthoDB" id="1151181at2"/>
<dbReference type="HOGENOM" id="CLU_138502_0_0_10"/>
<dbReference type="KEGG" id="wvi:Weevi_0106"/>
<dbReference type="AlphaFoldDB" id="F0P2U2"/>
<protein>
    <submittedName>
        <fullName evidence="1">Uncharacterized protein</fullName>
    </submittedName>
</protein>
<gene>
    <name evidence="1" type="ordered locus">Weevi_0106</name>
</gene>
<dbReference type="STRING" id="865938.Weevi_0106"/>
<sequence length="165" mass="18701">MSVEKNLQDAFRSIGKRGVDTFSAEVISIDKSTGVCEVKTDDLEFTDVRLASVIDANQNRQYLFPKVGSSVLVSPINEDLHNLYVEAYSEIEEYYLKIEDAELNVTENGILIKKGNENLQKLMIDFLKAIKRMKFTTNTGSTIQLVNIAEFEALEPRFKNLLKTD</sequence>
<reference evidence="1 2" key="1">
    <citation type="journal article" date="2011" name="Stand. Genomic Sci.">
        <title>Complete genome sequence of Weeksella virosa type strain (9751).</title>
        <authorList>
            <person name="Lang E."/>
            <person name="Teshima H."/>
            <person name="Lucas S."/>
            <person name="Lapidus A."/>
            <person name="Hammon N."/>
            <person name="Deshpande S."/>
            <person name="Nolan M."/>
            <person name="Cheng J.F."/>
            <person name="Pitluck S."/>
            <person name="Liolios K."/>
            <person name="Pagani I."/>
            <person name="Mikhailova N."/>
            <person name="Ivanova N."/>
            <person name="Mavromatis K."/>
            <person name="Pati A."/>
            <person name="Tapia R."/>
            <person name="Han C."/>
            <person name="Goodwin L."/>
            <person name="Chen A."/>
            <person name="Palaniappan K."/>
            <person name="Land M."/>
            <person name="Hauser L."/>
            <person name="Chang Y.J."/>
            <person name="Jeffries C.D."/>
            <person name="Brambilla E.M."/>
            <person name="Kopitz M."/>
            <person name="Rohde M."/>
            <person name="Goker M."/>
            <person name="Tindall B.J."/>
            <person name="Detter J.C."/>
            <person name="Woyke T."/>
            <person name="Bristow J."/>
            <person name="Eisen J.A."/>
            <person name="Markowitz V."/>
            <person name="Hugenholtz P."/>
            <person name="Klenk H.P."/>
            <person name="Kyrpides N.C."/>
        </authorList>
    </citation>
    <scope>NUCLEOTIDE SEQUENCE [LARGE SCALE GENOMIC DNA]</scope>
    <source>
        <strain evidence="2">ATCC 43766 / DSM 16922 / JCM 21250 / NBRC 16016 / NCTC 11634 / CL345/78</strain>
    </source>
</reference>
<dbReference type="EMBL" id="CP002455">
    <property type="protein sequence ID" value="ADX66832.1"/>
    <property type="molecule type" value="Genomic_DNA"/>
</dbReference>
<evidence type="ECO:0000313" key="1">
    <source>
        <dbReference type="EMBL" id="ADX66832.1"/>
    </source>
</evidence>